<dbReference type="Proteomes" id="UP000790787">
    <property type="component" value="Chromosome 23"/>
</dbReference>
<dbReference type="RefSeq" id="XP_075102356.1">
    <property type="nucleotide sequence ID" value="XM_075246255.1"/>
</dbReference>
<protein>
    <submittedName>
        <fullName evidence="2">Equilibrative nucleotide transporter 3-like isoform X1</fullName>
    </submittedName>
</protein>
<organism evidence="1 2">
    <name type="scientific">Nicotiana tabacum</name>
    <name type="common">Common tobacco</name>
    <dbReference type="NCBI Taxonomy" id="4097"/>
    <lineage>
        <taxon>Eukaryota</taxon>
        <taxon>Viridiplantae</taxon>
        <taxon>Streptophyta</taxon>
        <taxon>Embryophyta</taxon>
        <taxon>Tracheophyta</taxon>
        <taxon>Spermatophyta</taxon>
        <taxon>Magnoliopsida</taxon>
        <taxon>eudicotyledons</taxon>
        <taxon>Gunneridae</taxon>
        <taxon>Pentapetalae</taxon>
        <taxon>asterids</taxon>
        <taxon>lamiids</taxon>
        <taxon>Solanales</taxon>
        <taxon>Solanaceae</taxon>
        <taxon>Nicotianoideae</taxon>
        <taxon>Nicotianeae</taxon>
        <taxon>Nicotiana</taxon>
    </lineage>
</organism>
<name>A0AC58TYQ0_TOBAC</name>
<proteinExistence type="predicted"/>
<evidence type="ECO:0000313" key="2">
    <source>
        <dbReference type="RefSeq" id="XP_075102356.1"/>
    </source>
</evidence>
<reference evidence="2" key="2">
    <citation type="submission" date="2025-08" db="UniProtKB">
        <authorList>
            <consortium name="RefSeq"/>
        </authorList>
    </citation>
    <scope>IDENTIFICATION</scope>
    <source>
        <tissue evidence="2">Leaf</tissue>
    </source>
</reference>
<gene>
    <name evidence="2" type="primary">LOC107791511</name>
</gene>
<evidence type="ECO:0000313" key="1">
    <source>
        <dbReference type="Proteomes" id="UP000790787"/>
    </source>
</evidence>
<accession>A0AC58TYQ0</accession>
<keyword evidence="1" id="KW-1185">Reference proteome</keyword>
<reference evidence="1" key="1">
    <citation type="journal article" date="2014" name="Nat. Commun.">
        <title>The tobacco genome sequence and its comparison with those of tomato and potato.</title>
        <authorList>
            <person name="Sierro N."/>
            <person name="Battey J.N."/>
            <person name="Ouadi S."/>
            <person name="Bakaher N."/>
            <person name="Bovet L."/>
            <person name="Willig A."/>
            <person name="Goepfert S."/>
            <person name="Peitsch M.C."/>
            <person name="Ivanov N.V."/>
        </authorList>
    </citation>
    <scope>NUCLEOTIDE SEQUENCE [LARGE SCALE GENOMIC DNA]</scope>
</reference>
<sequence>MTIADSSRISSPTRLEGKYSGMVVCWILGLRSLVAWNSMLTIGDYYYTLFPKYHPSRVLTLVYQPFALATMAILAYNEARIDTRKRNLAGFTLFFLTTFALLVVCSNDFPSHFFSFLIFVYPGLTLLFTSCKLDLATSGKGGLGNYIGICAIIAAFGVADAFVEGGMVGDLSFMCPEFIQSYLAGLVASGALTSALRLVTKAAFEKSSNGLHKGVMLFLAISTFFEFLCILLYAFIFPKLPIVKYYRTKAAAEGSKTVAADLAAAGIQTEATKRAVNSAIQLERLSNKQLFFQNIDYLLDLFLIYVLTLSIFPGFVLDLCPDFVNLPWILVREYWYPQIRLMVCFSPNSSLQHVRSDSKIHSTDRENQAKITKGPNDRNTISFLVHSLFLLHC</sequence>